<feature type="transmembrane region" description="Helical" evidence="1">
    <location>
        <begin position="61"/>
        <end position="79"/>
    </location>
</feature>
<protein>
    <submittedName>
        <fullName evidence="2">Holin</fullName>
    </submittedName>
</protein>
<dbReference type="Proteomes" id="UP000224213">
    <property type="component" value="Segment"/>
</dbReference>
<evidence type="ECO:0000256" key="1">
    <source>
        <dbReference type="SAM" id="Phobius"/>
    </source>
</evidence>
<sequence>MKLAAGIAGIAAAMLAIIVVGSIYGLTSTVVLLVILWASFVSLTVYYAIVSRWRQYLAGRVFMYLLWAFDALTTFLLFSRLVDSRDVRLNVYNVLIAGLIGTVWLIIGAISKSQKHARVERLRRANHQKEEELSNDD</sequence>
<keyword evidence="1" id="KW-0812">Transmembrane</keyword>
<evidence type="ECO:0000313" key="3">
    <source>
        <dbReference type="Proteomes" id="UP000224213"/>
    </source>
</evidence>
<reference evidence="2 3" key="1">
    <citation type="submission" date="2017-06" db="EMBL/GenBank/DDBJ databases">
        <authorList>
            <person name="Adair T.L."/>
            <person name="Chang J.P."/>
            <person name="Chiang A."/>
            <person name="Driver Y.D."/>
            <person name="Guynup T.A."/>
            <person name="Hanson B.S."/>
            <person name="Hastings J.L."/>
            <person name="Heimbuch M.D."/>
            <person name="Heller G.S."/>
            <person name="Kim M.J."/>
            <person name="Kowalski T.M."/>
            <person name="Lucas L."/>
            <person name="Mcmillin K.J."/>
            <person name="Mullen W.G."/>
            <person name="Peckinpah A.G."/>
            <person name="Reyes A."/>
            <person name="Sauser-Rojo S.L."/>
            <person name="Schmidt K.I."/>
            <person name="Scott K.A."/>
            <person name="Tateossian T.S."/>
            <person name="Willenborg H.M."/>
            <person name="Wilson K.M."/>
            <person name="Wong W.C."/>
            <person name="Wyatt K.R."/>
            <person name="Young A."/>
            <person name="Klyczek K."/>
            <person name="Garlena R.A."/>
            <person name="Russell D.A."/>
            <person name="Pope W.H."/>
            <person name="Jacobs-Sera D."/>
            <person name="Hendrix R.W."/>
            <person name="Hatfull G.F."/>
        </authorList>
    </citation>
    <scope>NUCLEOTIDE SEQUENCE [LARGE SCALE GENOMIC DNA]</scope>
</reference>
<evidence type="ECO:0000313" key="2">
    <source>
        <dbReference type="EMBL" id="ASR78057.1"/>
    </source>
</evidence>
<proteinExistence type="predicted"/>
<organism evidence="2 3">
    <name type="scientific">Arthrobacter phage Timinator</name>
    <dbReference type="NCBI Taxonomy" id="2024006"/>
    <lineage>
        <taxon>Viruses</taxon>
        <taxon>Duplodnaviria</taxon>
        <taxon>Heunggongvirae</taxon>
        <taxon>Uroviricota</taxon>
        <taxon>Caudoviricetes</taxon>
        <taxon>Berryhillviridae</taxon>
        <taxon>Marthavirus</taxon>
        <taxon>Marthavirus barretlemon</taxon>
    </lineage>
</organism>
<dbReference type="InterPro" id="IPR056964">
    <property type="entry name" value="Phage_holin"/>
</dbReference>
<dbReference type="Pfam" id="PF23778">
    <property type="entry name" value="Phage_holin_2"/>
    <property type="match status" value="1"/>
</dbReference>
<keyword evidence="1" id="KW-0472">Membrane</keyword>
<gene>
    <name evidence="2" type="ORF">SEA_TIMINATOR_27</name>
</gene>
<feature type="transmembrane region" description="Helical" evidence="1">
    <location>
        <begin position="30"/>
        <end position="49"/>
    </location>
</feature>
<name>A0A222Z274_9CAUD</name>
<feature type="transmembrane region" description="Helical" evidence="1">
    <location>
        <begin position="7"/>
        <end position="24"/>
    </location>
</feature>
<feature type="transmembrane region" description="Helical" evidence="1">
    <location>
        <begin position="91"/>
        <end position="111"/>
    </location>
</feature>
<dbReference type="EMBL" id="MF377441">
    <property type="protein sequence ID" value="ASR78057.1"/>
    <property type="molecule type" value="Genomic_DNA"/>
</dbReference>
<keyword evidence="1" id="KW-1133">Transmembrane helix</keyword>
<accession>A0A222Z274</accession>